<evidence type="ECO:0000313" key="3">
    <source>
        <dbReference type="EMBL" id="THG97414.1"/>
    </source>
</evidence>
<keyword evidence="4" id="KW-1185">Reference proteome</keyword>
<organism evidence="3 4">
    <name type="scientific">Hermanssonia centrifuga</name>
    <dbReference type="NCBI Taxonomy" id="98765"/>
    <lineage>
        <taxon>Eukaryota</taxon>
        <taxon>Fungi</taxon>
        <taxon>Dikarya</taxon>
        <taxon>Basidiomycota</taxon>
        <taxon>Agaricomycotina</taxon>
        <taxon>Agaricomycetes</taxon>
        <taxon>Polyporales</taxon>
        <taxon>Meruliaceae</taxon>
        <taxon>Hermanssonia</taxon>
    </lineage>
</organism>
<sequence length="361" mass="40435">MWLRFATYTILGAHGRLSTSPDALHEPDYDDLVLPLQSRTFYYHFENDSEQARLFVLDPELMNPRSSITQSTNRTSDFKQGVLARDARRCIVTGAARTQAAHLIAHGDQYIKSVTEGRKRCEADVVDTVSDVRNGLSLNAHTHACLNAKDVAFMRVPNFVIRPGNMTFLMDETPPIFDDDHPQYLAHSLVPNAGNMPFMAELPGHRLTTPENRTQWPPTSLFDIVYAGVVWSHFGVKELIPQLRSYHPDSKTARERQKEHLDHEASVRKEARAESHQQRADRRGGSDAADSVGGTEDASDEWEHQLDDKDPTDIVCFLPYMAMSPGSREAALRAAKDARDKKLHDFVCGWSAGVVGSNGLQ</sequence>
<protein>
    <recommendedName>
        <fullName evidence="2">HNH nuclease domain-containing protein</fullName>
    </recommendedName>
</protein>
<dbReference type="AlphaFoldDB" id="A0A4S4KGP2"/>
<evidence type="ECO:0000313" key="4">
    <source>
        <dbReference type="Proteomes" id="UP000309038"/>
    </source>
</evidence>
<proteinExistence type="predicted"/>
<name>A0A4S4KGP2_9APHY</name>
<dbReference type="Pfam" id="PF13391">
    <property type="entry name" value="HNH_2"/>
    <property type="match status" value="1"/>
</dbReference>
<gene>
    <name evidence="3" type="ORF">EW026_g4585</name>
</gene>
<evidence type="ECO:0000256" key="1">
    <source>
        <dbReference type="SAM" id="MobiDB-lite"/>
    </source>
</evidence>
<reference evidence="3 4" key="1">
    <citation type="submission" date="2019-02" db="EMBL/GenBank/DDBJ databases">
        <title>Genome sequencing of the rare red list fungi Phlebia centrifuga.</title>
        <authorList>
            <person name="Buettner E."/>
            <person name="Kellner H."/>
        </authorList>
    </citation>
    <scope>NUCLEOTIDE SEQUENCE [LARGE SCALE GENOMIC DNA]</scope>
    <source>
        <strain evidence="3 4">DSM 108282</strain>
    </source>
</reference>
<dbReference type="EMBL" id="SGPJ01000169">
    <property type="protein sequence ID" value="THG97414.1"/>
    <property type="molecule type" value="Genomic_DNA"/>
</dbReference>
<dbReference type="Proteomes" id="UP000309038">
    <property type="component" value="Unassembled WGS sequence"/>
</dbReference>
<feature type="compositionally biased region" description="Basic and acidic residues" evidence="1">
    <location>
        <begin position="248"/>
        <end position="285"/>
    </location>
</feature>
<feature type="region of interest" description="Disordered" evidence="1">
    <location>
        <begin position="248"/>
        <end position="305"/>
    </location>
</feature>
<dbReference type="InterPro" id="IPR003615">
    <property type="entry name" value="HNH_nuc"/>
</dbReference>
<accession>A0A4S4KGP2</accession>
<feature type="domain" description="HNH nuclease" evidence="2">
    <location>
        <begin position="90"/>
        <end position="153"/>
    </location>
</feature>
<evidence type="ECO:0000259" key="2">
    <source>
        <dbReference type="Pfam" id="PF13391"/>
    </source>
</evidence>
<comment type="caution">
    <text evidence="3">The sequence shown here is derived from an EMBL/GenBank/DDBJ whole genome shotgun (WGS) entry which is preliminary data.</text>
</comment>